<keyword evidence="8" id="KW-1185">Reference proteome</keyword>
<dbReference type="Pfam" id="PF02365">
    <property type="entry name" value="NAM"/>
    <property type="match status" value="1"/>
</dbReference>
<evidence type="ECO:0000256" key="1">
    <source>
        <dbReference type="ARBA" id="ARBA00004123"/>
    </source>
</evidence>
<keyword evidence="4" id="KW-0804">Transcription</keyword>
<reference evidence="7 8" key="1">
    <citation type="journal article" date="2020" name="Nat. Commun.">
        <title>Genome of Tripterygium wilfordii and identification of cytochrome P450 involved in triptolide biosynthesis.</title>
        <authorList>
            <person name="Tu L."/>
            <person name="Su P."/>
            <person name="Zhang Z."/>
            <person name="Gao L."/>
            <person name="Wang J."/>
            <person name="Hu T."/>
            <person name="Zhou J."/>
            <person name="Zhang Y."/>
            <person name="Zhao Y."/>
            <person name="Liu Y."/>
            <person name="Song Y."/>
            <person name="Tong Y."/>
            <person name="Lu Y."/>
            <person name="Yang J."/>
            <person name="Xu C."/>
            <person name="Jia M."/>
            <person name="Peters R.J."/>
            <person name="Huang L."/>
            <person name="Gao W."/>
        </authorList>
    </citation>
    <scope>NUCLEOTIDE SEQUENCE [LARGE SCALE GENOMIC DNA]</scope>
    <source>
        <strain evidence="8">cv. XIE 37</strain>
        <tissue evidence="7">Leaf</tissue>
    </source>
</reference>
<evidence type="ECO:0000256" key="3">
    <source>
        <dbReference type="ARBA" id="ARBA00023125"/>
    </source>
</evidence>
<keyword evidence="5" id="KW-0539">Nucleus</keyword>
<comment type="caution">
    <text evidence="7">The sequence shown here is derived from an EMBL/GenBank/DDBJ whole genome shotgun (WGS) entry which is preliminary data.</text>
</comment>
<sequence>MAPVSLPPGFRFHPTDEELVSYYLKRKINGHRIELEVIAEVDLYKCEPWDLPGKSLLPSKDLEWYFFSPRDRKYPNGSRTNRATQAGYWKATGKDRKVNSQMCAIGTKKTLVYYSGRAPHGNRMDWVMHEYRLNERECETPSGLQDASALCLVFKKPSIPLKMNVESNSYGGGVTRNNQMGSDQCSSSVELYSEGRCHEELDHQSSSGYHRRQIPIMDTYDIGFSYPTPPFSSHYGGNHIAYPPSKVDIALECARLQQRFTLPPLAVENFSQAAGGFTDLKMQQWSTAMGNQTSNLEPDILREILLVTQASQELINQSNDHNLHQVTWGGNYTTNQHDFSFMAAMDDINSMSHNDKPWNGPSATRSLEIMGDIDEDFKPERNVENLRWVGMSNEELEKNFGDDRHKIVPIEDLSILQRNDDLEEVQVENENNHRNIGFKDTADYSIGFTDDTPNFTDNVEDDLLYH</sequence>
<organism evidence="7 8">
    <name type="scientific">Tripterygium wilfordii</name>
    <name type="common">Thunder God vine</name>
    <dbReference type="NCBI Taxonomy" id="458696"/>
    <lineage>
        <taxon>Eukaryota</taxon>
        <taxon>Viridiplantae</taxon>
        <taxon>Streptophyta</taxon>
        <taxon>Embryophyta</taxon>
        <taxon>Tracheophyta</taxon>
        <taxon>Spermatophyta</taxon>
        <taxon>Magnoliopsida</taxon>
        <taxon>eudicotyledons</taxon>
        <taxon>Gunneridae</taxon>
        <taxon>Pentapetalae</taxon>
        <taxon>rosids</taxon>
        <taxon>fabids</taxon>
        <taxon>Celastrales</taxon>
        <taxon>Celastraceae</taxon>
        <taxon>Tripterygium</taxon>
    </lineage>
</organism>
<dbReference type="AlphaFoldDB" id="A0A7J7DNS8"/>
<proteinExistence type="predicted"/>
<dbReference type="Proteomes" id="UP000593562">
    <property type="component" value="Unassembled WGS sequence"/>
</dbReference>
<evidence type="ECO:0000256" key="2">
    <source>
        <dbReference type="ARBA" id="ARBA00023015"/>
    </source>
</evidence>
<name>A0A7J7DNS8_TRIWF</name>
<protein>
    <submittedName>
        <fullName evidence="7">NAC domain-containing protein 86</fullName>
    </submittedName>
</protein>
<dbReference type="PANTHER" id="PTHR31744">
    <property type="entry name" value="PROTEIN CUP-SHAPED COTYLEDON 2-RELATED"/>
    <property type="match status" value="1"/>
</dbReference>
<dbReference type="FunFam" id="2.170.150.80:FF:000002">
    <property type="entry name" value="Nac domain-containing protein 86"/>
    <property type="match status" value="1"/>
</dbReference>
<comment type="subcellular location">
    <subcellularLocation>
        <location evidence="1">Nucleus</location>
    </subcellularLocation>
</comment>
<dbReference type="InParanoid" id="A0A7J7DNS8"/>
<evidence type="ECO:0000256" key="4">
    <source>
        <dbReference type="ARBA" id="ARBA00023163"/>
    </source>
</evidence>
<dbReference type="GO" id="GO:0005634">
    <property type="term" value="C:nucleus"/>
    <property type="evidence" value="ECO:0007669"/>
    <property type="project" value="UniProtKB-SubCell"/>
</dbReference>
<keyword evidence="2" id="KW-0805">Transcription regulation</keyword>
<keyword evidence="3" id="KW-0238">DNA-binding</keyword>
<dbReference type="PANTHER" id="PTHR31744:SF210">
    <property type="entry name" value="NAC DOMAIN-CONTAINING PROTEIN 86-LIKE"/>
    <property type="match status" value="1"/>
</dbReference>
<accession>A0A7J7DNS8</accession>
<dbReference type="GO" id="GO:0006355">
    <property type="term" value="P:regulation of DNA-templated transcription"/>
    <property type="evidence" value="ECO:0007669"/>
    <property type="project" value="InterPro"/>
</dbReference>
<dbReference type="InterPro" id="IPR036093">
    <property type="entry name" value="NAC_dom_sf"/>
</dbReference>
<dbReference type="SUPFAM" id="SSF101941">
    <property type="entry name" value="NAC domain"/>
    <property type="match status" value="1"/>
</dbReference>
<evidence type="ECO:0000313" key="7">
    <source>
        <dbReference type="EMBL" id="KAF5747998.1"/>
    </source>
</evidence>
<evidence type="ECO:0000259" key="6">
    <source>
        <dbReference type="PROSITE" id="PS51005"/>
    </source>
</evidence>
<dbReference type="InterPro" id="IPR003441">
    <property type="entry name" value="NAC-dom"/>
</dbReference>
<evidence type="ECO:0000256" key="5">
    <source>
        <dbReference type="ARBA" id="ARBA00023242"/>
    </source>
</evidence>
<dbReference type="EMBL" id="JAAARO010000005">
    <property type="protein sequence ID" value="KAF5747998.1"/>
    <property type="molecule type" value="Genomic_DNA"/>
</dbReference>
<feature type="domain" description="NAC" evidence="6">
    <location>
        <begin position="6"/>
        <end position="156"/>
    </location>
</feature>
<dbReference type="PROSITE" id="PS51005">
    <property type="entry name" value="NAC"/>
    <property type="match status" value="1"/>
</dbReference>
<evidence type="ECO:0000313" key="8">
    <source>
        <dbReference type="Proteomes" id="UP000593562"/>
    </source>
</evidence>
<dbReference type="Gene3D" id="2.170.150.80">
    <property type="entry name" value="NAC domain"/>
    <property type="match status" value="1"/>
</dbReference>
<gene>
    <name evidence="7" type="ORF">HS088_TW05G00729</name>
</gene>
<dbReference type="GO" id="GO:0003677">
    <property type="term" value="F:DNA binding"/>
    <property type="evidence" value="ECO:0007669"/>
    <property type="project" value="UniProtKB-KW"/>
</dbReference>